<gene>
    <name evidence="5" type="ORF">PBRA_006164</name>
    <name evidence="6" type="ORF">PLBR_LOCUS3344</name>
</gene>
<sequence length="178" mass="20664">MNSPLSILSRVLRQVDRSLNRLGQPSLIMHEMNRLPTVQPRAVASRNVTDLWNDLDREMTSFTSPVQFPMDIVENEKEYQARIDMPSGITKDDLTVQKSVEDRTVTVSAERTNDWEEKQDNFFLKERSWGRLQRTFAVPDEVDIERIKVRFDSGVLQVDMPKQEQNAVNSNAEKIEIE</sequence>
<dbReference type="InterPro" id="IPR008978">
    <property type="entry name" value="HSP20-like_chaperone"/>
</dbReference>
<proteinExistence type="inferred from homology"/>
<keyword evidence="6" id="KW-0496">Mitochondrion</keyword>
<evidence type="ECO:0000313" key="8">
    <source>
        <dbReference type="Proteomes" id="UP000290189"/>
    </source>
</evidence>
<organism evidence="5 7">
    <name type="scientific">Plasmodiophora brassicae</name>
    <name type="common">Clubroot disease agent</name>
    <dbReference type="NCBI Taxonomy" id="37360"/>
    <lineage>
        <taxon>Eukaryota</taxon>
        <taxon>Sar</taxon>
        <taxon>Rhizaria</taxon>
        <taxon>Endomyxa</taxon>
        <taxon>Phytomyxea</taxon>
        <taxon>Plasmodiophorida</taxon>
        <taxon>Plasmodiophoridae</taxon>
        <taxon>Plasmodiophora</taxon>
    </lineage>
</organism>
<dbReference type="Pfam" id="PF00011">
    <property type="entry name" value="HSP20"/>
    <property type="match status" value="1"/>
</dbReference>
<evidence type="ECO:0000313" key="7">
    <source>
        <dbReference type="Proteomes" id="UP000039324"/>
    </source>
</evidence>
<dbReference type="SUPFAM" id="SSF49764">
    <property type="entry name" value="HSP20-like chaperones"/>
    <property type="match status" value="1"/>
</dbReference>
<feature type="domain" description="SHSP" evidence="4">
    <location>
        <begin position="61"/>
        <end position="178"/>
    </location>
</feature>
<dbReference type="InterPro" id="IPR031107">
    <property type="entry name" value="Small_HSP"/>
</dbReference>
<reference evidence="5 7" key="1">
    <citation type="submission" date="2015-02" db="EMBL/GenBank/DDBJ databases">
        <authorList>
            <person name="Chooi Y.-H."/>
        </authorList>
    </citation>
    <scope>NUCLEOTIDE SEQUENCE [LARGE SCALE GENOMIC DNA]</scope>
    <source>
        <strain evidence="5">E3</strain>
    </source>
</reference>
<accession>A0A0G4IS23</accession>
<evidence type="ECO:0000256" key="2">
    <source>
        <dbReference type="PROSITE-ProRule" id="PRU00285"/>
    </source>
</evidence>
<evidence type="ECO:0000313" key="5">
    <source>
        <dbReference type="EMBL" id="CEO98050.1"/>
    </source>
</evidence>
<evidence type="ECO:0000256" key="1">
    <source>
        <dbReference type="ARBA" id="ARBA00023016"/>
    </source>
</evidence>
<dbReference type="STRING" id="37360.A0A0G4IS23"/>
<reference evidence="6 8" key="2">
    <citation type="submission" date="2018-03" db="EMBL/GenBank/DDBJ databases">
        <authorList>
            <person name="Fogelqvist J."/>
        </authorList>
    </citation>
    <scope>NUCLEOTIDE SEQUENCE [LARGE SCALE GENOMIC DNA]</scope>
</reference>
<dbReference type="PANTHER" id="PTHR11527">
    <property type="entry name" value="HEAT-SHOCK PROTEIN 20 FAMILY MEMBER"/>
    <property type="match status" value="1"/>
</dbReference>
<dbReference type="Proteomes" id="UP000039324">
    <property type="component" value="Unassembled WGS sequence"/>
</dbReference>
<evidence type="ECO:0000256" key="3">
    <source>
        <dbReference type="RuleBase" id="RU003616"/>
    </source>
</evidence>
<protein>
    <recommendedName>
        <fullName evidence="4">SHSP domain-containing protein</fullName>
    </recommendedName>
</protein>
<dbReference type="EMBL" id="OVEO01000005">
    <property type="protein sequence ID" value="SPQ96129.1"/>
    <property type="molecule type" value="Genomic_DNA"/>
</dbReference>
<evidence type="ECO:0000259" key="4">
    <source>
        <dbReference type="PROSITE" id="PS01031"/>
    </source>
</evidence>
<comment type="similarity">
    <text evidence="2 3">Belongs to the small heat shock protein (HSP20) family.</text>
</comment>
<keyword evidence="1" id="KW-0346">Stress response</keyword>
<geneLocation type="mitochondrion" evidence="6"/>
<dbReference type="PROSITE" id="PS01031">
    <property type="entry name" value="SHSP"/>
    <property type="match status" value="1"/>
</dbReference>
<dbReference type="InterPro" id="IPR002068">
    <property type="entry name" value="A-crystallin/Hsp20_dom"/>
</dbReference>
<dbReference type="CDD" id="cd06464">
    <property type="entry name" value="ACD_sHsps-like"/>
    <property type="match status" value="1"/>
</dbReference>
<dbReference type="AlphaFoldDB" id="A0A0G4IS23"/>
<keyword evidence="7" id="KW-1185">Reference proteome</keyword>
<dbReference type="Proteomes" id="UP000290189">
    <property type="component" value="Unassembled WGS sequence"/>
</dbReference>
<dbReference type="Gene3D" id="2.60.40.790">
    <property type="match status" value="1"/>
</dbReference>
<dbReference type="EMBL" id="CDSF01000082">
    <property type="protein sequence ID" value="CEO98050.1"/>
    <property type="molecule type" value="Genomic_DNA"/>
</dbReference>
<evidence type="ECO:0000313" key="6">
    <source>
        <dbReference type="EMBL" id="SPQ96129.1"/>
    </source>
</evidence>
<name>A0A0G4IS23_PLABS</name>
<dbReference type="OrthoDB" id="1431247at2759"/>